<evidence type="ECO:0000313" key="4">
    <source>
        <dbReference type="Proteomes" id="UP000429607"/>
    </source>
</evidence>
<keyword evidence="5" id="KW-1185">Reference proteome</keyword>
<dbReference type="EMBL" id="QXFU01000789">
    <property type="protein sequence ID" value="KAE9020578.1"/>
    <property type="molecule type" value="Genomic_DNA"/>
</dbReference>
<reference evidence="3 5" key="1">
    <citation type="submission" date="2018-08" db="EMBL/GenBank/DDBJ databases">
        <title>Genomic investigation of the strawberry pathogen Phytophthora fragariae indicates pathogenicity is determined by transcriptional variation in three key races.</title>
        <authorList>
            <person name="Adams T.M."/>
            <person name="Armitage A.D."/>
            <person name="Sobczyk M.K."/>
            <person name="Bates H.J."/>
            <person name="Dunwell J.M."/>
            <person name="Nellist C.F."/>
            <person name="Harrison R.J."/>
        </authorList>
    </citation>
    <scope>NUCLEOTIDE SEQUENCE [LARGE SCALE GENOMIC DNA]</scope>
    <source>
        <strain evidence="2 4">SCRP249</strain>
        <strain evidence="1 6">SCRP324</strain>
        <strain evidence="3 5">SCRP333</strain>
    </source>
</reference>
<evidence type="ECO:0000313" key="5">
    <source>
        <dbReference type="Proteomes" id="UP000434957"/>
    </source>
</evidence>
<comment type="caution">
    <text evidence="3">The sequence shown here is derived from an EMBL/GenBank/DDBJ whole genome shotgun (WGS) entry which is preliminary data.</text>
</comment>
<dbReference type="Proteomes" id="UP000434957">
    <property type="component" value="Unassembled WGS sequence"/>
</dbReference>
<accession>A0A6A4D683</accession>
<dbReference type="Proteomes" id="UP000429607">
    <property type="component" value="Unassembled WGS sequence"/>
</dbReference>
<protein>
    <submittedName>
        <fullName evidence="3">Uncharacterized protein</fullName>
    </submittedName>
</protein>
<name>A0A6A4D683_9STRA</name>
<proteinExistence type="predicted"/>
<evidence type="ECO:0000313" key="2">
    <source>
        <dbReference type="EMBL" id="KAE9034171.1"/>
    </source>
</evidence>
<dbReference type="EMBL" id="QXFT01002167">
    <property type="protein sequence ID" value="KAE9302731.1"/>
    <property type="molecule type" value="Genomic_DNA"/>
</dbReference>
<gene>
    <name evidence="2" type="ORF">PR001_g9846</name>
    <name evidence="1" type="ORF">PR002_g12493</name>
    <name evidence="3" type="ORF">PR003_g22184</name>
</gene>
<evidence type="ECO:0000313" key="3">
    <source>
        <dbReference type="EMBL" id="KAE9302731.1"/>
    </source>
</evidence>
<dbReference type="EMBL" id="QXFV01000559">
    <property type="protein sequence ID" value="KAE9034171.1"/>
    <property type="molecule type" value="Genomic_DNA"/>
</dbReference>
<evidence type="ECO:0000313" key="1">
    <source>
        <dbReference type="EMBL" id="KAE9020578.1"/>
    </source>
</evidence>
<evidence type="ECO:0000313" key="6">
    <source>
        <dbReference type="Proteomes" id="UP000435112"/>
    </source>
</evidence>
<organism evidence="3 5">
    <name type="scientific">Phytophthora rubi</name>
    <dbReference type="NCBI Taxonomy" id="129364"/>
    <lineage>
        <taxon>Eukaryota</taxon>
        <taxon>Sar</taxon>
        <taxon>Stramenopiles</taxon>
        <taxon>Oomycota</taxon>
        <taxon>Peronosporomycetes</taxon>
        <taxon>Peronosporales</taxon>
        <taxon>Peronosporaceae</taxon>
        <taxon>Phytophthora</taxon>
    </lineage>
</organism>
<dbReference type="AlphaFoldDB" id="A0A6A4D683"/>
<sequence>MSTAPLAMLPWTFQHCCSDVAPSYRRSVRVPALVPSQRGLPSATSTLYRCLFGPTFPPEGVECCMPSRSSGIHSRVFSVT</sequence>
<dbReference type="Proteomes" id="UP000435112">
    <property type="component" value="Unassembled WGS sequence"/>
</dbReference>